<dbReference type="Pfam" id="PF00535">
    <property type="entry name" value="Glycos_transf_2"/>
    <property type="match status" value="1"/>
</dbReference>
<evidence type="ECO:0000256" key="2">
    <source>
        <dbReference type="ARBA" id="ARBA00022475"/>
    </source>
</evidence>
<evidence type="ECO:0000256" key="1">
    <source>
        <dbReference type="ARBA" id="ARBA00004236"/>
    </source>
</evidence>
<dbReference type="PANTHER" id="PTHR43646">
    <property type="entry name" value="GLYCOSYLTRANSFERASE"/>
    <property type="match status" value="1"/>
</dbReference>
<evidence type="ECO:0000256" key="3">
    <source>
        <dbReference type="ARBA" id="ARBA00022676"/>
    </source>
</evidence>
<dbReference type="Gene3D" id="3.90.550.10">
    <property type="entry name" value="Spore Coat Polysaccharide Biosynthesis Protein SpsA, Chain A"/>
    <property type="match status" value="1"/>
</dbReference>
<evidence type="ECO:0000256" key="4">
    <source>
        <dbReference type="ARBA" id="ARBA00022679"/>
    </source>
</evidence>
<reference evidence="7 8" key="1">
    <citation type="submission" date="2019-05" db="EMBL/GenBank/DDBJ databases">
        <title>Marivita sp. nov. isolated from sea sediment.</title>
        <authorList>
            <person name="Kim W."/>
        </authorList>
    </citation>
    <scope>NUCLEOTIDE SEQUENCE [LARGE SCALE GENOMIC DNA]</scope>
    <source>
        <strain evidence="7 8">CAU 1492</strain>
    </source>
</reference>
<name>A0ABY2XDJ5_9RHOB</name>
<proteinExistence type="predicted"/>
<accession>A0ABY2XDJ5</accession>
<dbReference type="NCBIfam" id="TIGR04283">
    <property type="entry name" value="glyco_like_mftF"/>
    <property type="match status" value="1"/>
</dbReference>
<evidence type="ECO:0000313" key="7">
    <source>
        <dbReference type="EMBL" id="TMV15096.1"/>
    </source>
</evidence>
<comment type="caution">
    <text evidence="7">The sequence shown here is derived from an EMBL/GenBank/DDBJ whole genome shotgun (WGS) entry which is preliminary data.</text>
</comment>
<dbReference type="EMBL" id="VCPC01000001">
    <property type="protein sequence ID" value="TMV15096.1"/>
    <property type="molecule type" value="Genomic_DNA"/>
</dbReference>
<dbReference type="InterPro" id="IPR029044">
    <property type="entry name" value="Nucleotide-diphossugar_trans"/>
</dbReference>
<dbReference type="Proteomes" id="UP001191082">
    <property type="component" value="Unassembled WGS sequence"/>
</dbReference>
<evidence type="ECO:0000259" key="6">
    <source>
        <dbReference type="Pfam" id="PF00535"/>
    </source>
</evidence>
<evidence type="ECO:0000313" key="8">
    <source>
        <dbReference type="Proteomes" id="UP001191082"/>
    </source>
</evidence>
<evidence type="ECO:0000256" key="5">
    <source>
        <dbReference type="ARBA" id="ARBA00023136"/>
    </source>
</evidence>
<sequence>MSAEISVVIPTLNAEGTLPACLNSLMEGLTTGLIRELIVSDGGSDDATVMMADDVGARIVSGPASRGGQLRRGCADAQGKMLLILHADTVLEPGWSRVVRDYLDLETGPAYFRLRFRATGLMPMLVAGWANLRSGLFGLPYGDQGLLVTRADYDRAGGFPDQPLMEDVALIRALDRSVTGLPAFAHTGAERYQRAGWLRRGARNIWTLTRYLAGADPERLAQAYRR</sequence>
<dbReference type="SUPFAM" id="SSF53448">
    <property type="entry name" value="Nucleotide-diphospho-sugar transferases"/>
    <property type="match status" value="1"/>
</dbReference>
<keyword evidence="3" id="KW-0328">Glycosyltransferase</keyword>
<comment type="subcellular location">
    <subcellularLocation>
        <location evidence="1">Cell membrane</location>
    </subcellularLocation>
</comment>
<dbReference type="InterPro" id="IPR001173">
    <property type="entry name" value="Glyco_trans_2-like"/>
</dbReference>
<gene>
    <name evidence="7" type="ORF">FGK64_03775</name>
</gene>
<dbReference type="RefSeq" id="WP_138862444.1">
    <property type="nucleotide sequence ID" value="NZ_VCPC01000001.1"/>
</dbReference>
<keyword evidence="2" id="KW-1003">Cell membrane</keyword>
<protein>
    <submittedName>
        <fullName evidence="7">Glycosyltransferase</fullName>
    </submittedName>
</protein>
<dbReference type="PANTHER" id="PTHR43646:SF2">
    <property type="entry name" value="GLYCOSYLTRANSFERASE 2-LIKE DOMAIN-CONTAINING PROTEIN"/>
    <property type="match status" value="1"/>
</dbReference>
<organism evidence="7 8">
    <name type="scientific">Arenibacterium halophilum</name>
    <dbReference type="NCBI Taxonomy" id="2583821"/>
    <lineage>
        <taxon>Bacteria</taxon>
        <taxon>Pseudomonadati</taxon>
        <taxon>Pseudomonadota</taxon>
        <taxon>Alphaproteobacteria</taxon>
        <taxon>Rhodobacterales</taxon>
        <taxon>Paracoccaceae</taxon>
        <taxon>Arenibacterium</taxon>
    </lineage>
</organism>
<keyword evidence="5" id="KW-0472">Membrane</keyword>
<feature type="domain" description="Glycosyltransferase 2-like" evidence="6">
    <location>
        <begin position="6"/>
        <end position="103"/>
    </location>
</feature>
<keyword evidence="8" id="KW-1185">Reference proteome</keyword>
<keyword evidence="4" id="KW-0808">Transferase</keyword>
<dbReference type="CDD" id="cd02522">
    <property type="entry name" value="GT_2_like_a"/>
    <property type="match status" value="1"/>
</dbReference>
<dbReference type="InterPro" id="IPR026461">
    <property type="entry name" value="Trfase_2_rSAM/seldom_assoc"/>
</dbReference>